<reference evidence="5 6" key="1">
    <citation type="submission" date="2014-11" db="EMBL/GenBank/DDBJ databases">
        <authorList>
            <person name="Urmite Genomes Urmite Genomes"/>
        </authorList>
    </citation>
    <scope>NUCLEOTIDE SEQUENCE [LARGE SCALE GENOMIC DNA]</scope>
    <source>
        <strain evidence="5 6">Oc5</strain>
    </source>
</reference>
<dbReference type="GO" id="GO:0003700">
    <property type="term" value="F:DNA-binding transcription factor activity"/>
    <property type="evidence" value="ECO:0007669"/>
    <property type="project" value="InterPro"/>
</dbReference>
<evidence type="ECO:0000256" key="2">
    <source>
        <dbReference type="ARBA" id="ARBA00023125"/>
    </source>
</evidence>
<dbReference type="Pfam" id="PF07729">
    <property type="entry name" value="FCD"/>
    <property type="match status" value="1"/>
</dbReference>
<evidence type="ECO:0000256" key="1">
    <source>
        <dbReference type="ARBA" id="ARBA00023015"/>
    </source>
</evidence>
<dbReference type="SMART" id="SM00895">
    <property type="entry name" value="FCD"/>
    <property type="match status" value="1"/>
</dbReference>
<dbReference type="AlphaFoldDB" id="A0A0A1MM92"/>
<protein>
    <submittedName>
        <fullName evidence="5">HTH-type transcriptional regulator LutR</fullName>
    </submittedName>
</protein>
<dbReference type="GO" id="GO:0003677">
    <property type="term" value="F:DNA binding"/>
    <property type="evidence" value="ECO:0007669"/>
    <property type="project" value="UniProtKB-KW"/>
</dbReference>
<dbReference type="InterPro" id="IPR000524">
    <property type="entry name" value="Tscrpt_reg_HTH_GntR"/>
</dbReference>
<keyword evidence="3" id="KW-0804">Transcription</keyword>
<dbReference type="Proteomes" id="UP000040453">
    <property type="component" value="Unassembled WGS sequence"/>
</dbReference>
<evidence type="ECO:0000313" key="5">
    <source>
        <dbReference type="EMBL" id="CEI80939.1"/>
    </source>
</evidence>
<dbReference type="Gene3D" id="1.10.10.10">
    <property type="entry name" value="Winged helix-like DNA-binding domain superfamily/Winged helix DNA-binding domain"/>
    <property type="match status" value="1"/>
</dbReference>
<evidence type="ECO:0000259" key="4">
    <source>
        <dbReference type="PROSITE" id="PS50949"/>
    </source>
</evidence>
<dbReference type="EMBL" id="CDGG01000001">
    <property type="protein sequence ID" value="CEI80939.1"/>
    <property type="molecule type" value="Genomic_DNA"/>
</dbReference>
<keyword evidence="2" id="KW-0238">DNA-binding</keyword>
<dbReference type="SMART" id="SM00345">
    <property type="entry name" value="HTH_GNTR"/>
    <property type="match status" value="1"/>
</dbReference>
<proteinExistence type="predicted"/>
<dbReference type="Pfam" id="PF00392">
    <property type="entry name" value="GntR"/>
    <property type="match status" value="1"/>
</dbReference>
<dbReference type="Gene3D" id="1.20.120.530">
    <property type="entry name" value="GntR ligand-binding domain-like"/>
    <property type="match status" value="1"/>
</dbReference>
<name>A0A0A1MM92_9BACI</name>
<organism evidence="5 6">
    <name type="scientific">Oceanobacillus oncorhynchi</name>
    <dbReference type="NCBI Taxonomy" id="545501"/>
    <lineage>
        <taxon>Bacteria</taxon>
        <taxon>Bacillati</taxon>
        <taxon>Bacillota</taxon>
        <taxon>Bacilli</taxon>
        <taxon>Bacillales</taxon>
        <taxon>Bacillaceae</taxon>
        <taxon>Oceanobacillus</taxon>
    </lineage>
</organism>
<dbReference type="RefSeq" id="WP_042529743.1">
    <property type="nucleotide sequence ID" value="NZ_CDGG01000001.1"/>
</dbReference>
<keyword evidence="1" id="KW-0805">Transcription regulation</keyword>
<dbReference type="SUPFAM" id="SSF46785">
    <property type="entry name" value="Winged helix' DNA-binding domain"/>
    <property type="match status" value="1"/>
</dbReference>
<keyword evidence="6" id="KW-1185">Reference proteome</keyword>
<evidence type="ECO:0000256" key="3">
    <source>
        <dbReference type="ARBA" id="ARBA00023163"/>
    </source>
</evidence>
<sequence length="235" mass="27499">MAIQKTSLVEIAMDRIKTYILENKLKENDKLPTEKELIAKLQVSRTVVREALRSLESIGILKIKPGGGVFVGDSDFRSIKSILKHHYEAHGVKIRELVEIRKILELGALRLIIEKNLDVDFDYLESLNQEYYQAITHNWDTKKYDQLFHQHIIQEADNETFYNFTEVIQEYFSLVKIDLMQSKKDLLASYKEHSEILAGLKNKNLEYSHKIMSVHFEPIFDYIYEMEGLKEDGTN</sequence>
<dbReference type="OrthoDB" id="369138at2"/>
<dbReference type="InterPro" id="IPR036390">
    <property type="entry name" value="WH_DNA-bd_sf"/>
</dbReference>
<dbReference type="PANTHER" id="PTHR43537">
    <property type="entry name" value="TRANSCRIPTIONAL REGULATOR, GNTR FAMILY"/>
    <property type="match status" value="1"/>
</dbReference>
<dbReference type="InterPro" id="IPR011711">
    <property type="entry name" value="GntR_C"/>
</dbReference>
<accession>A0A0A1MM92</accession>
<dbReference type="PROSITE" id="PS50949">
    <property type="entry name" value="HTH_GNTR"/>
    <property type="match status" value="1"/>
</dbReference>
<dbReference type="PANTHER" id="PTHR43537:SF5">
    <property type="entry name" value="UXU OPERON TRANSCRIPTIONAL REGULATOR"/>
    <property type="match status" value="1"/>
</dbReference>
<evidence type="ECO:0000313" key="6">
    <source>
        <dbReference type="Proteomes" id="UP000040453"/>
    </source>
</evidence>
<gene>
    <name evidence="5" type="primary">lutR_2</name>
    <name evidence="5" type="ORF">BN997_00752</name>
</gene>
<dbReference type="CDD" id="cd07377">
    <property type="entry name" value="WHTH_GntR"/>
    <property type="match status" value="1"/>
</dbReference>
<dbReference type="STRING" id="545501.BN997_00752"/>
<dbReference type="PRINTS" id="PR00035">
    <property type="entry name" value="HTHGNTR"/>
</dbReference>
<dbReference type="InterPro" id="IPR036388">
    <property type="entry name" value="WH-like_DNA-bd_sf"/>
</dbReference>
<feature type="domain" description="HTH gntR-type" evidence="4">
    <location>
        <begin position="6"/>
        <end position="74"/>
    </location>
</feature>
<dbReference type="SUPFAM" id="SSF48008">
    <property type="entry name" value="GntR ligand-binding domain-like"/>
    <property type="match status" value="1"/>
</dbReference>
<dbReference type="InterPro" id="IPR008920">
    <property type="entry name" value="TF_FadR/GntR_C"/>
</dbReference>